<reference evidence="2" key="1">
    <citation type="submission" date="2024-03" db="EMBL/GenBank/DDBJ databases">
        <title>WGS assembly of Saponaria officinalis var. Norfolk2.</title>
        <authorList>
            <person name="Jenkins J."/>
            <person name="Shu S."/>
            <person name="Grimwood J."/>
            <person name="Barry K."/>
            <person name="Goodstein D."/>
            <person name="Schmutz J."/>
            <person name="Leebens-Mack J."/>
            <person name="Osbourn A."/>
        </authorList>
    </citation>
    <scope>NUCLEOTIDE SEQUENCE [LARGE SCALE GENOMIC DNA]</scope>
    <source>
        <strain evidence="2">JIC</strain>
    </source>
</reference>
<feature type="region of interest" description="Disordered" evidence="1">
    <location>
        <begin position="48"/>
        <end position="80"/>
    </location>
</feature>
<dbReference type="EMBL" id="JBDFQZ010000007">
    <property type="protein sequence ID" value="KAK9707222.1"/>
    <property type="molecule type" value="Genomic_DNA"/>
</dbReference>
<dbReference type="Gene3D" id="2.115.10.20">
    <property type="entry name" value="Glycosyl hydrolase domain, family 43"/>
    <property type="match status" value="2"/>
</dbReference>
<dbReference type="PANTHER" id="PTHR35279:SF1">
    <property type="entry name" value="ARABINANASE_LEVANSUCRASE_INVERTASE"/>
    <property type="match status" value="1"/>
</dbReference>
<accession>A0AAW1JPS6</accession>
<dbReference type="PANTHER" id="PTHR35279">
    <property type="match status" value="1"/>
</dbReference>
<organism evidence="2 3">
    <name type="scientific">Saponaria officinalis</name>
    <name type="common">Common soapwort</name>
    <name type="synonym">Lychnis saponaria</name>
    <dbReference type="NCBI Taxonomy" id="3572"/>
    <lineage>
        <taxon>Eukaryota</taxon>
        <taxon>Viridiplantae</taxon>
        <taxon>Streptophyta</taxon>
        <taxon>Embryophyta</taxon>
        <taxon>Tracheophyta</taxon>
        <taxon>Spermatophyta</taxon>
        <taxon>Magnoliopsida</taxon>
        <taxon>eudicotyledons</taxon>
        <taxon>Gunneridae</taxon>
        <taxon>Pentapetalae</taxon>
        <taxon>Caryophyllales</taxon>
        <taxon>Caryophyllaceae</taxon>
        <taxon>Caryophylleae</taxon>
        <taxon>Saponaria</taxon>
    </lineage>
</organism>
<feature type="compositionally biased region" description="Low complexity" evidence="1">
    <location>
        <begin position="53"/>
        <end position="79"/>
    </location>
</feature>
<evidence type="ECO:0000313" key="3">
    <source>
        <dbReference type="Proteomes" id="UP001443914"/>
    </source>
</evidence>
<dbReference type="Proteomes" id="UP001443914">
    <property type="component" value="Unassembled WGS sequence"/>
</dbReference>
<dbReference type="InterPro" id="IPR023296">
    <property type="entry name" value="Glyco_hydro_beta-prop_sf"/>
</dbReference>
<protein>
    <submittedName>
        <fullName evidence="2">Uncharacterized protein</fullName>
    </submittedName>
</protein>
<proteinExistence type="predicted"/>
<comment type="caution">
    <text evidence="2">The sequence shown here is derived from an EMBL/GenBank/DDBJ whole genome shotgun (WGS) entry which is preliminary data.</text>
</comment>
<evidence type="ECO:0000256" key="1">
    <source>
        <dbReference type="SAM" id="MobiDB-lite"/>
    </source>
</evidence>
<evidence type="ECO:0000313" key="2">
    <source>
        <dbReference type="EMBL" id="KAK9707222.1"/>
    </source>
</evidence>
<keyword evidence="3" id="KW-1185">Reference proteome</keyword>
<name>A0AAW1JPS6_SAPOF</name>
<sequence>MKTLNFHTCSFSPKTVTKTPNFLASFTSNLGNRSIALFLTRCSTKPATHIDNTEPTTQNNPQNYVSKQPSSSTPTPSSSEGLVFDLGQSGSWDSIEVGSPVVKRFLSDEEERWFMWYHGRSEKNLGVVGLAVSSNGVHWQRGDEALGSTSGTGIVMSCGADWWAFDTKSIRPAEVMIMSSDKVRVSSAVYWMYYTGFSSEEVELPPDFAKQYSLCNPESLKIDSEDGFVRVFRSLPGLAISQDGRNWARIEGDHHSGALFDVGSNGEWDSLFIASPHVVFHTNGDLRMYYHSFDPNLGKFSIGLARSRDGIKWLKLGKVMNAGLTEGCFDEMGLLNPCVVKEKKDGKYLMAYEGIAKDGKKSIGLAISDDGLKDWRRVGDEPVLKASSENGWDSKGVGSPCLVQMEGDEHQWRLYYTGFGNDGSTGIGFAVSHGNYMTSFRRWVGFHL</sequence>
<gene>
    <name evidence="2" type="ORF">RND81_07G181000</name>
</gene>
<dbReference type="AlphaFoldDB" id="A0AAW1JPS6"/>
<dbReference type="SUPFAM" id="SSF75005">
    <property type="entry name" value="Arabinanase/levansucrase/invertase"/>
    <property type="match status" value="2"/>
</dbReference>